<gene>
    <name evidence="5" type="ORF">QYM36_008570</name>
</gene>
<dbReference type="InterPro" id="IPR000566">
    <property type="entry name" value="Lipocln_cytosolic_FA-bd_dom"/>
</dbReference>
<dbReference type="PRINTS" id="PR00178">
    <property type="entry name" value="FATTYACIDBP"/>
</dbReference>
<keyword evidence="3" id="KW-0813">Transport</keyword>
<sequence>MAVTGKFKLVSSENFDEYMKAIGVGFATRKIANSLSPTVEISVNEEGEYTLKTSSTFKTSEIKFKLGEEFDEERQDGKKVKSTVTKEGNKLTHVMKADDKPSTITREVNGDEMKTILTVDDVVCTRLYKRVD</sequence>
<dbReference type="GO" id="GO:0005504">
    <property type="term" value="F:fatty acid binding"/>
    <property type="evidence" value="ECO:0007669"/>
    <property type="project" value="UniProtKB-ARBA"/>
</dbReference>
<keyword evidence="6" id="KW-1185">Reference proteome</keyword>
<dbReference type="InterPro" id="IPR000463">
    <property type="entry name" value="Fatty_acid-bd"/>
</dbReference>
<evidence type="ECO:0000313" key="5">
    <source>
        <dbReference type="EMBL" id="KAK2714012.1"/>
    </source>
</evidence>
<dbReference type="PROSITE" id="PS00214">
    <property type="entry name" value="FABP"/>
    <property type="match status" value="1"/>
</dbReference>
<dbReference type="PANTHER" id="PTHR11955">
    <property type="entry name" value="FATTY ACID BINDING PROTEIN"/>
    <property type="match status" value="1"/>
</dbReference>
<evidence type="ECO:0000259" key="4">
    <source>
        <dbReference type="PROSITE" id="PS00214"/>
    </source>
</evidence>
<comment type="caution">
    <text evidence="5">The sequence shown here is derived from an EMBL/GenBank/DDBJ whole genome shotgun (WGS) entry which is preliminary data.</text>
</comment>
<dbReference type="FunFam" id="2.40.128.20:FF:000001">
    <property type="entry name" value="Fatty acid-binding protein, adipocyte"/>
    <property type="match status" value="1"/>
</dbReference>
<feature type="domain" description="Cytosolic fatty-acid binding proteins" evidence="4">
    <location>
        <begin position="5"/>
        <end position="22"/>
    </location>
</feature>
<dbReference type="Proteomes" id="UP001187531">
    <property type="component" value="Unassembled WGS sequence"/>
</dbReference>
<evidence type="ECO:0000256" key="3">
    <source>
        <dbReference type="RuleBase" id="RU003696"/>
    </source>
</evidence>
<reference evidence="5" key="1">
    <citation type="submission" date="2023-07" db="EMBL/GenBank/DDBJ databases">
        <title>Chromosome-level genome assembly of Artemia franciscana.</title>
        <authorList>
            <person name="Jo E."/>
        </authorList>
    </citation>
    <scope>NUCLEOTIDE SEQUENCE</scope>
    <source>
        <tissue evidence="5">Whole body</tissue>
    </source>
</reference>
<evidence type="ECO:0000313" key="6">
    <source>
        <dbReference type="Proteomes" id="UP001187531"/>
    </source>
</evidence>
<name>A0AA88L2F2_ARTSF</name>
<accession>A0AA88L2F2</accession>
<dbReference type="AlphaFoldDB" id="A0AA88L2F2"/>
<evidence type="ECO:0000256" key="2">
    <source>
        <dbReference type="ARBA" id="ARBA00023121"/>
    </source>
</evidence>
<proteinExistence type="inferred from homology"/>
<evidence type="ECO:0000256" key="1">
    <source>
        <dbReference type="ARBA" id="ARBA00008390"/>
    </source>
</evidence>
<dbReference type="Gene3D" id="2.40.128.20">
    <property type="match status" value="1"/>
</dbReference>
<dbReference type="InterPro" id="IPR012674">
    <property type="entry name" value="Calycin"/>
</dbReference>
<dbReference type="InterPro" id="IPR031259">
    <property type="entry name" value="ILBP"/>
</dbReference>
<dbReference type="Pfam" id="PF00061">
    <property type="entry name" value="Lipocalin"/>
    <property type="match status" value="1"/>
</dbReference>
<dbReference type="SUPFAM" id="SSF50814">
    <property type="entry name" value="Lipocalins"/>
    <property type="match status" value="1"/>
</dbReference>
<protein>
    <recommendedName>
        <fullName evidence="4">Cytosolic fatty-acid binding proteins domain-containing protein</fullName>
    </recommendedName>
</protein>
<keyword evidence="2" id="KW-0446">Lipid-binding</keyword>
<dbReference type="EMBL" id="JAVRJZ010000013">
    <property type="protein sequence ID" value="KAK2714012.1"/>
    <property type="molecule type" value="Genomic_DNA"/>
</dbReference>
<comment type="similarity">
    <text evidence="1 3">Belongs to the calycin superfamily. Fatty-acid binding protein (FABP) family.</text>
</comment>
<organism evidence="5 6">
    <name type="scientific">Artemia franciscana</name>
    <name type="common">Brine shrimp</name>
    <name type="synonym">Artemia sanfranciscana</name>
    <dbReference type="NCBI Taxonomy" id="6661"/>
    <lineage>
        <taxon>Eukaryota</taxon>
        <taxon>Metazoa</taxon>
        <taxon>Ecdysozoa</taxon>
        <taxon>Arthropoda</taxon>
        <taxon>Crustacea</taxon>
        <taxon>Branchiopoda</taxon>
        <taxon>Anostraca</taxon>
        <taxon>Artemiidae</taxon>
        <taxon>Artemia</taxon>
    </lineage>
</organism>